<organism evidence="2 3">
    <name type="scientific">Riccia fluitans</name>
    <dbReference type="NCBI Taxonomy" id="41844"/>
    <lineage>
        <taxon>Eukaryota</taxon>
        <taxon>Viridiplantae</taxon>
        <taxon>Streptophyta</taxon>
        <taxon>Embryophyta</taxon>
        <taxon>Marchantiophyta</taxon>
        <taxon>Marchantiopsida</taxon>
        <taxon>Marchantiidae</taxon>
        <taxon>Marchantiales</taxon>
        <taxon>Ricciaceae</taxon>
        <taxon>Riccia</taxon>
    </lineage>
</organism>
<evidence type="ECO:0000256" key="1">
    <source>
        <dbReference type="SAM" id="MobiDB-lite"/>
    </source>
</evidence>
<feature type="compositionally biased region" description="Basic and acidic residues" evidence="1">
    <location>
        <begin position="52"/>
        <end position="66"/>
    </location>
</feature>
<sequence>MKRREIKKTNKAPIILSQWQSLFTNGSTPGRSKRVTRSAHGGPELNCGQEAALKDRAQRMRNESSRVMKRRFAGRSELPHPRRNHCRNKRGELKHGQWRAHCTVRTRPVLVDGKPEDRG</sequence>
<feature type="region of interest" description="Disordered" evidence="1">
    <location>
        <begin position="25"/>
        <end position="98"/>
    </location>
</feature>
<gene>
    <name evidence="2" type="ORF">R1flu_006683</name>
</gene>
<name>A0ABD1YXT2_9MARC</name>
<evidence type="ECO:0000313" key="2">
    <source>
        <dbReference type="EMBL" id="KAL2635204.1"/>
    </source>
</evidence>
<keyword evidence="3" id="KW-1185">Reference proteome</keyword>
<proteinExistence type="predicted"/>
<evidence type="ECO:0000313" key="3">
    <source>
        <dbReference type="Proteomes" id="UP001605036"/>
    </source>
</evidence>
<dbReference type="Proteomes" id="UP001605036">
    <property type="component" value="Unassembled WGS sequence"/>
</dbReference>
<reference evidence="2 3" key="1">
    <citation type="submission" date="2024-09" db="EMBL/GenBank/DDBJ databases">
        <title>Chromosome-scale assembly of Riccia fluitans.</title>
        <authorList>
            <person name="Paukszto L."/>
            <person name="Sawicki J."/>
            <person name="Karawczyk K."/>
            <person name="Piernik-Szablinska J."/>
            <person name="Szczecinska M."/>
            <person name="Mazdziarz M."/>
        </authorList>
    </citation>
    <scope>NUCLEOTIDE SEQUENCE [LARGE SCALE GENOMIC DNA]</scope>
    <source>
        <strain evidence="2">Rf_01</strain>
        <tissue evidence="2">Aerial parts of the thallus</tissue>
    </source>
</reference>
<dbReference type="AlphaFoldDB" id="A0ABD1YXT2"/>
<protein>
    <submittedName>
        <fullName evidence="2">Uncharacterized protein</fullName>
    </submittedName>
</protein>
<dbReference type="EMBL" id="JBHFFA010000003">
    <property type="protein sequence ID" value="KAL2635204.1"/>
    <property type="molecule type" value="Genomic_DNA"/>
</dbReference>
<comment type="caution">
    <text evidence="2">The sequence shown here is derived from an EMBL/GenBank/DDBJ whole genome shotgun (WGS) entry which is preliminary data.</text>
</comment>
<accession>A0ABD1YXT2</accession>